<dbReference type="KEGG" id="abri:DFR85_05220"/>
<dbReference type="AlphaFoldDB" id="A0A2U9IDM7"/>
<name>A0A2U9IDM7_9CREN</name>
<evidence type="ECO:0000256" key="1">
    <source>
        <dbReference type="SAM" id="Phobius"/>
    </source>
</evidence>
<keyword evidence="4" id="KW-1185">Reference proteome</keyword>
<evidence type="ECO:0000259" key="2">
    <source>
        <dbReference type="Pfam" id="PF00535"/>
    </source>
</evidence>
<dbReference type="PANTHER" id="PTHR10859:SF91">
    <property type="entry name" value="DOLICHYL-PHOSPHATE BETA-GLUCOSYLTRANSFERASE"/>
    <property type="match status" value="1"/>
</dbReference>
<proteinExistence type="predicted"/>
<feature type="domain" description="Glycosyltransferase 2-like" evidence="2">
    <location>
        <begin position="3"/>
        <end position="151"/>
    </location>
</feature>
<keyword evidence="1" id="KW-0472">Membrane</keyword>
<dbReference type="OrthoDB" id="351177at2157"/>
<organism evidence="3 4">
    <name type="scientific">Acidianus brierleyi</name>
    <dbReference type="NCBI Taxonomy" id="41673"/>
    <lineage>
        <taxon>Archaea</taxon>
        <taxon>Thermoproteota</taxon>
        <taxon>Thermoprotei</taxon>
        <taxon>Sulfolobales</taxon>
        <taxon>Sulfolobaceae</taxon>
        <taxon>Acidianus</taxon>
    </lineage>
</organism>
<feature type="transmembrane region" description="Helical" evidence="1">
    <location>
        <begin position="202"/>
        <end position="220"/>
    </location>
</feature>
<dbReference type="Pfam" id="PF00535">
    <property type="entry name" value="Glycos_transf_2"/>
    <property type="match status" value="1"/>
</dbReference>
<dbReference type="EMBL" id="CP029289">
    <property type="protein sequence ID" value="AWR94086.1"/>
    <property type="molecule type" value="Genomic_DNA"/>
</dbReference>
<dbReference type="InterPro" id="IPR001173">
    <property type="entry name" value="Glyco_trans_2-like"/>
</dbReference>
<sequence>MLSIVIPAFNEEKRIERTLRALTSYFKNVDIVVVFDGNDKTPDIVKKFPVNLIVSKERLGKGGAIKKGIIESKGEFVLLLDADMPITVNELKKIVELGRDSDLLILNRKFVNSPKLRIILSKSFRIIVKLFFPSLIKIKDFQAGVKLLRRDKALKILDELIINDYLIDVNLIYSFVRNGFRIKEFFSSYLNDNKYSKISIKIFNIIILMFLSIIKLRVYYSPLRKILDTRFYLKVQNIILRLLR</sequence>
<evidence type="ECO:0000313" key="3">
    <source>
        <dbReference type="EMBL" id="AWR94086.1"/>
    </source>
</evidence>
<evidence type="ECO:0000313" key="4">
    <source>
        <dbReference type="Proteomes" id="UP000248044"/>
    </source>
</evidence>
<dbReference type="SUPFAM" id="SSF53448">
    <property type="entry name" value="Nucleotide-diphospho-sugar transferases"/>
    <property type="match status" value="1"/>
</dbReference>
<dbReference type="Proteomes" id="UP000248044">
    <property type="component" value="Chromosome"/>
</dbReference>
<dbReference type="GeneID" id="36831534"/>
<keyword evidence="1" id="KW-1133">Transmembrane helix</keyword>
<keyword evidence="1" id="KW-0812">Transmembrane</keyword>
<dbReference type="InterPro" id="IPR029044">
    <property type="entry name" value="Nucleotide-diphossugar_trans"/>
</dbReference>
<protein>
    <submittedName>
        <fullName evidence="3">Dolichyl-phosphate mannose synthase</fullName>
    </submittedName>
</protein>
<dbReference type="RefSeq" id="WP_110269967.1">
    <property type="nucleotide sequence ID" value="NZ_CP029289.2"/>
</dbReference>
<dbReference type="GO" id="GO:0006487">
    <property type="term" value="P:protein N-linked glycosylation"/>
    <property type="evidence" value="ECO:0007669"/>
    <property type="project" value="TreeGrafter"/>
</dbReference>
<accession>A0A2U9IDM7</accession>
<gene>
    <name evidence="3" type="ORF">DFR85_05220</name>
</gene>
<dbReference type="PANTHER" id="PTHR10859">
    <property type="entry name" value="GLYCOSYL TRANSFERASE"/>
    <property type="match status" value="1"/>
</dbReference>
<dbReference type="Gene3D" id="3.90.550.10">
    <property type="entry name" value="Spore Coat Polysaccharide Biosynthesis Protein SpsA, Chain A"/>
    <property type="match status" value="1"/>
</dbReference>
<reference evidence="3 4" key="1">
    <citation type="submission" date="2018-05" db="EMBL/GenBank/DDBJ databases">
        <title>Complete Genome Sequences of Extremely Thermoacidophilic, Metal-Mobilizing Type-Strain Members of the Archaeal Family Sulfolobaceae: Acidianus brierleyi DSM-1651T, Acidianus sulfidivorans DSM-18786T, Metallosphaera hakonensis DSM-7519T, and Metallosphaera prunae DSM-10039T.</title>
        <authorList>
            <person name="Counts J.A."/>
            <person name="Kelly R.M."/>
        </authorList>
    </citation>
    <scope>NUCLEOTIDE SEQUENCE [LARGE SCALE GENOMIC DNA]</scope>
    <source>
        <strain evidence="3 4">DSM 1651</strain>
    </source>
</reference>